<evidence type="ECO:0000313" key="3">
    <source>
        <dbReference type="EMBL" id="ARJ57458.1"/>
    </source>
</evidence>
<dbReference type="AlphaFoldDB" id="A0A1W6BZE1"/>
<accession>A0A1W6BZE1</accession>
<feature type="domain" description="Initiator Rep protein WH1" evidence="2">
    <location>
        <begin position="4"/>
        <end position="171"/>
    </location>
</feature>
<proteinExistence type="inferred from homology"/>
<dbReference type="InterPro" id="IPR036388">
    <property type="entry name" value="WH-like_DNA-bd_sf"/>
</dbReference>
<evidence type="ECO:0000313" key="4">
    <source>
        <dbReference type="Proteomes" id="UP000192902"/>
    </source>
</evidence>
<dbReference type="Pfam" id="PF21205">
    <property type="entry name" value="Rep3_C"/>
    <property type="match status" value="1"/>
</dbReference>
<dbReference type="Proteomes" id="UP000192902">
    <property type="component" value="Plasmid pCUN1"/>
</dbReference>
<protein>
    <submittedName>
        <fullName evidence="3">Replication protein B</fullName>
    </submittedName>
</protein>
<sequence length="352" mass="42808">MNEIVKYHNDFNKIQLPNFNEIEQNLLCFLLTKIKEKQKNEMITLYPKDLTGFSEKNLSNREVTEILNSFENKFFKADFTIILKDEVRNLIGKMRVNLFNYFVIWKKWRDKYNMELGILDAWEEFTHIEIQVNEHFEYLVNQLTANFTAFELTEFIALSGKYTKTLYRLLKQYRATGKVYFKWEEFCKIMDIPENYRQSEVDKKILNPAIKELSKERNLFDQKRTPFKNLTYEKEKQKGTRGRGGKVSGIIFTFTPESILMQKLEKESEKIETPEQKYFKILNNMRQNQVRFIYKNQLWQFNDFNFDEFKIIAVELIRDEYENLNFRNHKRFTAKSQEQFFEMIDTFRNQIR</sequence>
<dbReference type="RefSeq" id="WP_211093720.1">
    <property type="nucleotide sequence ID" value="NZ_CP020868.1"/>
</dbReference>
<evidence type="ECO:0000259" key="2">
    <source>
        <dbReference type="Pfam" id="PF01051"/>
    </source>
</evidence>
<organism evidence="3 4">
    <name type="scientific">Campylobacter cuniculorum DSM 23162 = LMG 24588</name>
    <dbReference type="NCBI Taxonomy" id="1121267"/>
    <lineage>
        <taxon>Bacteria</taxon>
        <taxon>Pseudomonadati</taxon>
        <taxon>Campylobacterota</taxon>
        <taxon>Epsilonproteobacteria</taxon>
        <taxon>Campylobacterales</taxon>
        <taxon>Campylobacteraceae</taxon>
        <taxon>Campylobacter</taxon>
    </lineage>
</organism>
<dbReference type="GO" id="GO:0006270">
    <property type="term" value="P:DNA replication initiation"/>
    <property type="evidence" value="ECO:0007669"/>
    <property type="project" value="InterPro"/>
</dbReference>
<name>A0A1W6BZE1_9BACT</name>
<dbReference type="KEGG" id="ccun:CCUN_a0001"/>
<dbReference type="GO" id="GO:0003887">
    <property type="term" value="F:DNA-directed DNA polymerase activity"/>
    <property type="evidence" value="ECO:0007669"/>
    <property type="project" value="InterPro"/>
</dbReference>
<reference evidence="3 4" key="1">
    <citation type="submission" date="2017-04" db="EMBL/GenBank/DDBJ databases">
        <title>Complete genome sequence of the Campylobacter cuniculorum type strain LMG24588.</title>
        <authorList>
            <person name="Miller W.G."/>
            <person name="Yee E."/>
            <person name="Revez J."/>
            <person name="Bono J.L."/>
            <person name="Rossi M."/>
        </authorList>
    </citation>
    <scope>NUCLEOTIDE SEQUENCE [LARGE SCALE GENOMIC DNA]</scope>
    <source>
        <strain evidence="3 4">LMG 24588</strain>
        <plasmid evidence="4">pcun1</plasmid>
    </source>
</reference>
<geneLocation type="plasmid" evidence="4">
    <name>pcun1</name>
</geneLocation>
<evidence type="ECO:0000256" key="1">
    <source>
        <dbReference type="ARBA" id="ARBA00038283"/>
    </source>
</evidence>
<dbReference type="InterPro" id="IPR036390">
    <property type="entry name" value="WH_DNA-bd_sf"/>
</dbReference>
<gene>
    <name evidence="3" type="primary">repB</name>
    <name evidence="3" type="ORF">CCUN_a0001</name>
</gene>
<dbReference type="Gene3D" id="1.10.10.10">
    <property type="entry name" value="Winged helix-like DNA-binding domain superfamily/Winged helix DNA-binding domain"/>
    <property type="match status" value="1"/>
</dbReference>
<dbReference type="Pfam" id="PF01051">
    <property type="entry name" value="Rep3_N"/>
    <property type="match status" value="1"/>
</dbReference>
<dbReference type="SUPFAM" id="SSF46785">
    <property type="entry name" value="Winged helix' DNA-binding domain"/>
    <property type="match status" value="1"/>
</dbReference>
<dbReference type="InterPro" id="IPR000525">
    <property type="entry name" value="Initiator_Rep_WH1"/>
</dbReference>
<comment type="similarity">
    <text evidence="1">Belongs to the initiator RepB protein family.</text>
</comment>
<keyword evidence="3" id="KW-0614">Plasmid</keyword>
<dbReference type="EMBL" id="CP020868">
    <property type="protein sequence ID" value="ARJ57458.1"/>
    <property type="molecule type" value="Genomic_DNA"/>
</dbReference>